<dbReference type="SUPFAM" id="SSF56784">
    <property type="entry name" value="HAD-like"/>
    <property type="match status" value="1"/>
</dbReference>
<dbReference type="SFLD" id="SFLDS00003">
    <property type="entry name" value="Haloacid_Dehalogenase"/>
    <property type="match status" value="1"/>
</dbReference>
<dbReference type="InterPro" id="IPR050343">
    <property type="entry name" value="RsuA_PseudoU_synthase"/>
</dbReference>
<dbReference type="SUPFAM" id="SSF55174">
    <property type="entry name" value="Alpha-L RNA-binding motif"/>
    <property type="match status" value="1"/>
</dbReference>
<keyword evidence="3 5" id="KW-0413">Isomerase</keyword>
<dbReference type="PRINTS" id="PR00413">
    <property type="entry name" value="HADHALOGNASE"/>
</dbReference>
<comment type="similarity">
    <text evidence="1 5">Belongs to the pseudouridine synthase RsuA family.</text>
</comment>
<reference evidence="7" key="1">
    <citation type="journal article" date="2021" name="PeerJ">
        <title>Extensive microbial diversity within the chicken gut microbiome revealed by metagenomics and culture.</title>
        <authorList>
            <person name="Gilroy R."/>
            <person name="Ravi A."/>
            <person name="Getino M."/>
            <person name="Pursley I."/>
            <person name="Horton D.L."/>
            <person name="Alikhan N.F."/>
            <person name="Baker D."/>
            <person name="Gharbi K."/>
            <person name="Hall N."/>
            <person name="Watson M."/>
            <person name="Adriaenssens E.M."/>
            <person name="Foster-Nyarko E."/>
            <person name="Jarju S."/>
            <person name="Secka A."/>
            <person name="Antonio M."/>
            <person name="Oren A."/>
            <person name="Chaudhuri R.R."/>
            <person name="La Ragione R."/>
            <person name="Hildebrand F."/>
            <person name="Pallen M.J."/>
        </authorList>
    </citation>
    <scope>NUCLEOTIDE SEQUENCE</scope>
    <source>
        <strain evidence="7">CHK180-15479</strain>
    </source>
</reference>
<sequence length="473" mass="52536">MAEKKKPAGGAMRLDRLLGEMGIGTRSQIRKMAGKGLIQVNGQTIKTADIKVDPRKDSILAEGRPVRYVPYEYYMLNKPQGVVSATEDGRYPTVVELIDTAARKDLFPVGRLDVDTEGLLLLTNDGDLAHRLLSPRKHVDKVYFVRYKGVLPRDSEAQVEKGLELADGEKTQPASLKRKGEKEALLTIREGKFHQVKRMFEALGCQVTYLKRLSMGPISLDAALKPGEYRPLTEAELSALGVLEAPAPGPRRAVIFDLDGTLVDSMWMWKAIDIEYLGRFGLSCPEDLQKAIEGMSFSETAAYFKERFGIEDSLEEIKEAWVQMSLEKYQKEVPLKPGAREFLEFLAGRGIRMGIATSNGQAMVDAVLNALDIRNYFQVVATACEAAAGKPAPDIYLLVAERLGVRPEECAVFEDVPAGIQAGKNAGMLVFAVEDAFSRDMREEKEALADCFIQDFYELLRSEDAERLFADQP</sequence>
<dbReference type="PROSITE" id="PS01149">
    <property type="entry name" value="PSI_RSU"/>
    <property type="match status" value="1"/>
</dbReference>
<dbReference type="Gene3D" id="3.30.70.1560">
    <property type="entry name" value="Alpha-L RNA-binding motif"/>
    <property type="match status" value="1"/>
</dbReference>
<dbReference type="Proteomes" id="UP000823910">
    <property type="component" value="Unassembled WGS sequence"/>
</dbReference>
<evidence type="ECO:0000256" key="4">
    <source>
        <dbReference type="PROSITE-ProRule" id="PRU00182"/>
    </source>
</evidence>
<dbReference type="EC" id="5.4.99.-" evidence="5"/>
<keyword evidence="2 4" id="KW-0694">RNA-binding</keyword>
<dbReference type="PROSITE" id="PS50889">
    <property type="entry name" value="S4"/>
    <property type="match status" value="1"/>
</dbReference>
<dbReference type="SFLD" id="SFLDG01135">
    <property type="entry name" value="C1.5.6:_HAD__Beta-PGM__Phospha"/>
    <property type="match status" value="1"/>
</dbReference>
<dbReference type="PANTHER" id="PTHR47683:SF4">
    <property type="entry name" value="PSEUDOURIDINE SYNTHASE"/>
    <property type="match status" value="1"/>
</dbReference>
<dbReference type="SFLD" id="SFLDG01129">
    <property type="entry name" value="C1.5:_HAD__Beta-PGM__Phosphata"/>
    <property type="match status" value="1"/>
</dbReference>
<dbReference type="InterPro" id="IPR018496">
    <property type="entry name" value="PsdUridine_synth_RsuA/RluB_CS"/>
</dbReference>
<dbReference type="InterPro" id="IPR036986">
    <property type="entry name" value="S4_RNA-bd_sf"/>
</dbReference>
<evidence type="ECO:0000259" key="6">
    <source>
        <dbReference type="PROSITE" id="PS50969"/>
    </source>
</evidence>
<dbReference type="GO" id="GO:0120159">
    <property type="term" value="F:rRNA pseudouridine synthase activity"/>
    <property type="evidence" value="ECO:0007669"/>
    <property type="project" value="UniProtKB-ARBA"/>
</dbReference>
<evidence type="ECO:0000313" key="7">
    <source>
        <dbReference type="EMBL" id="HJC06291.1"/>
    </source>
</evidence>
<name>A0A9D2SH38_9FIRM</name>
<dbReference type="InterPro" id="IPR000748">
    <property type="entry name" value="PsdUridine_synth_RsuA/RluB/E/F"/>
</dbReference>
<gene>
    <name evidence="7" type="ORF">H9704_09080</name>
</gene>
<dbReference type="CDD" id="cd07505">
    <property type="entry name" value="HAD_BPGM-like"/>
    <property type="match status" value="1"/>
</dbReference>
<dbReference type="NCBIfam" id="TIGR01549">
    <property type="entry name" value="HAD-SF-IA-v1"/>
    <property type="match status" value="1"/>
</dbReference>
<evidence type="ECO:0000256" key="5">
    <source>
        <dbReference type="RuleBase" id="RU003887"/>
    </source>
</evidence>
<dbReference type="GO" id="GO:0005829">
    <property type="term" value="C:cytosol"/>
    <property type="evidence" value="ECO:0007669"/>
    <property type="project" value="UniProtKB-ARBA"/>
</dbReference>
<organism evidence="7 8">
    <name type="scientific">Candidatus Enterocloster excrementipullorum</name>
    <dbReference type="NCBI Taxonomy" id="2838559"/>
    <lineage>
        <taxon>Bacteria</taxon>
        <taxon>Bacillati</taxon>
        <taxon>Bacillota</taxon>
        <taxon>Clostridia</taxon>
        <taxon>Lachnospirales</taxon>
        <taxon>Lachnospiraceae</taxon>
        <taxon>Enterocloster</taxon>
    </lineage>
</organism>
<dbReference type="InterPro" id="IPR002942">
    <property type="entry name" value="S4_RNA-bd"/>
</dbReference>
<dbReference type="InterPro" id="IPR006145">
    <property type="entry name" value="PsdUridine_synth_RsuA/RluA"/>
</dbReference>
<dbReference type="Gene3D" id="3.40.50.1000">
    <property type="entry name" value="HAD superfamily/HAD-like"/>
    <property type="match status" value="1"/>
</dbReference>
<dbReference type="InterPro" id="IPR042092">
    <property type="entry name" value="PsdUridine_s_RsuA/RluB/E/F_cat"/>
</dbReference>
<dbReference type="CDD" id="cd02553">
    <property type="entry name" value="PseudoU_synth_RsuA"/>
    <property type="match status" value="1"/>
</dbReference>
<dbReference type="NCBIfam" id="TIGR00093">
    <property type="entry name" value="pseudouridine synthase"/>
    <property type="match status" value="1"/>
</dbReference>
<dbReference type="NCBIfam" id="TIGR01509">
    <property type="entry name" value="HAD-SF-IA-v3"/>
    <property type="match status" value="1"/>
</dbReference>
<dbReference type="FunFam" id="3.30.70.1560:FF:000001">
    <property type="entry name" value="Pseudouridine synthase"/>
    <property type="match status" value="1"/>
</dbReference>
<reference evidence="7" key="2">
    <citation type="submission" date="2021-04" db="EMBL/GenBank/DDBJ databases">
        <authorList>
            <person name="Gilroy R."/>
        </authorList>
    </citation>
    <scope>NUCLEOTIDE SEQUENCE</scope>
    <source>
        <strain evidence="7">CHK180-15479</strain>
    </source>
</reference>
<dbReference type="AlphaFoldDB" id="A0A9D2SH38"/>
<dbReference type="Gene3D" id="1.10.150.240">
    <property type="entry name" value="Putative phosphatase, domain 2"/>
    <property type="match status" value="1"/>
</dbReference>
<dbReference type="SUPFAM" id="SSF55120">
    <property type="entry name" value="Pseudouridine synthase"/>
    <property type="match status" value="1"/>
</dbReference>
<dbReference type="Pfam" id="PF00702">
    <property type="entry name" value="Hydrolase"/>
    <property type="match status" value="1"/>
</dbReference>
<dbReference type="InterPro" id="IPR020103">
    <property type="entry name" value="PsdUridine_synth_cat_dom_sf"/>
</dbReference>
<dbReference type="CDD" id="cd00165">
    <property type="entry name" value="S4"/>
    <property type="match status" value="1"/>
</dbReference>
<dbReference type="InterPro" id="IPR036412">
    <property type="entry name" value="HAD-like_sf"/>
</dbReference>
<dbReference type="PANTHER" id="PTHR47683">
    <property type="entry name" value="PSEUDOURIDINE SYNTHASE FAMILY PROTEIN-RELATED"/>
    <property type="match status" value="1"/>
</dbReference>
<dbReference type="GO" id="GO:0000455">
    <property type="term" value="P:enzyme-directed rRNA pseudouridine synthesis"/>
    <property type="evidence" value="ECO:0007669"/>
    <property type="project" value="UniProtKB-ARBA"/>
</dbReference>
<proteinExistence type="inferred from homology"/>
<protein>
    <recommendedName>
        <fullName evidence="5">Pseudouridine synthase</fullName>
        <ecNumber evidence="5">5.4.99.-</ecNumber>
    </recommendedName>
</protein>
<evidence type="ECO:0000256" key="3">
    <source>
        <dbReference type="ARBA" id="ARBA00023235"/>
    </source>
</evidence>
<dbReference type="PROSITE" id="PS50969">
    <property type="entry name" value="FCP1"/>
    <property type="match status" value="1"/>
</dbReference>
<dbReference type="Pfam" id="PF00849">
    <property type="entry name" value="PseudoU_synth_2"/>
    <property type="match status" value="1"/>
</dbReference>
<feature type="domain" description="FCP1 homology" evidence="6">
    <location>
        <begin position="247"/>
        <end position="473"/>
    </location>
</feature>
<dbReference type="Gene3D" id="3.30.70.580">
    <property type="entry name" value="Pseudouridine synthase I, catalytic domain, N-terminal subdomain"/>
    <property type="match status" value="1"/>
</dbReference>
<evidence type="ECO:0000256" key="2">
    <source>
        <dbReference type="ARBA" id="ARBA00022884"/>
    </source>
</evidence>
<dbReference type="EMBL" id="DWWT01000042">
    <property type="protein sequence ID" value="HJC06291.1"/>
    <property type="molecule type" value="Genomic_DNA"/>
</dbReference>
<evidence type="ECO:0000256" key="1">
    <source>
        <dbReference type="ARBA" id="ARBA00008348"/>
    </source>
</evidence>
<dbReference type="InterPro" id="IPR020094">
    <property type="entry name" value="TruA/RsuA/RluB/E/F_N"/>
</dbReference>
<comment type="caution">
    <text evidence="7">The sequence shown here is derived from an EMBL/GenBank/DDBJ whole genome shotgun (WGS) entry which is preliminary data.</text>
</comment>
<dbReference type="GO" id="GO:0003723">
    <property type="term" value="F:RNA binding"/>
    <property type="evidence" value="ECO:0007669"/>
    <property type="project" value="UniProtKB-KW"/>
</dbReference>
<dbReference type="InterPro" id="IPR023198">
    <property type="entry name" value="PGP-like_dom2"/>
</dbReference>
<dbReference type="Pfam" id="PF01479">
    <property type="entry name" value="S4"/>
    <property type="match status" value="1"/>
</dbReference>
<dbReference type="SMART" id="SM00363">
    <property type="entry name" value="S4"/>
    <property type="match status" value="1"/>
</dbReference>
<dbReference type="InterPro" id="IPR004274">
    <property type="entry name" value="FCP1_dom"/>
</dbReference>
<dbReference type="Gene3D" id="3.10.290.10">
    <property type="entry name" value="RNA-binding S4 domain"/>
    <property type="match status" value="1"/>
</dbReference>
<dbReference type="InterPro" id="IPR023214">
    <property type="entry name" value="HAD_sf"/>
</dbReference>
<dbReference type="InterPro" id="IPR006439">
    <property type="entry name" value="HAD-SF_hydro_IA"/>
</dbReference>
<evidence type="ECO:0000313" key="8">
    <source>
        <dbReference type="Proteomes" id="UP000823910"/>
    </source>
</evidence>
<accession>A0A9D2SH38</accession>